<dbReference type="EMBL" id="CAADRA010005154">
    <property type="protein sequence ID" value="VFT86133.1"/>
    <property type="molecule type" value="Genomic_DNA"/>
</dbReference>
<reference evidence="1" key="2">
    <citation type="submission" date="2019-06" db="EMBL/GenBank/DDBJ databases">
        <title>Genomics analysis of Aphanomyces spp. identifies a new class of oomycete effector associated with host adaptation.</title>
        <authorList>
            <person name="Gaulin E."/>
        </authorList>
    </citation>
    <scope>NUCLEOTIDE SEQUENCE</scope>
    <source>
        <strain evidence="1">CBS 578.67</strain>
    </source>
</reference>
<dbReference type="Proteomes" id="UP000332933">
    <property type="component" value="Unassembled WGS sequence"/>
</dbReference>
<protein>
    <submittedName>
        <fullName evidence="2">Aste57867_9250 protein</fullName>
    </submittedName>
</protein>
<reference evidence="2 3" key="1">
    <citation type="submission" date="2019-03" db="EMBL/GenBank/DDBJ databases">
        <authorList>
            <person name="Gaulin E."/>
            <person name="Dumas B."/>
        </authorList>
    </citation>
    <scope>NUCLEOTIDE SEQUENCE [LARGE SCALE GENOMIC DNA]</scope>
    <source>
        <strain evidence="2">CBS 568.67</strain>
    </source>
</reference>
<evidence type="ECO:0000313" key="3">
    <source>
        <dbReference type="Proteomes" id="UP000332933"/>
    </source>
</evidence>
<keyword evidence="3" id="KW-1185">Reference proteome</keyword>
<dbReference type="OrthoDB" id="125932at2759"/>
<accession>A0A485KMT5</accession>
<evidence type="ECO:0000313" key="2">
    <source>
        <dbReference type="EMBL" id="VFT86133.1"/>
    </source>
</evidence>
<dbReference type="AlphaFoldDB" id="A0A485KMT5"/>
<organism evidence="2 3">
    <name type="scientific">Aphanomyces stellatus</name>
    <dbReference type="NCBI Taxonomy" id="120398"/>
    <lineage>
        <taxon>Eukaryota</taxon>
        <taxon>Sar</taxon>
        <taxon>Stramenopiles</taxon>
        <taxon>Oomycota</taxon>
        <taxon>Saprolegniomycetes</taxon>
        <taxon>Saprolegniales</taxon>
        <taxon>Verrucalvaceae</taxon>
        <taxon>Aphanomyces</taxon>
    </lineage>
</organism>
<gene>
    <name evidence="2" type="primary">Aste57867_9250</name>
    <name evidence="1" type="ORF">As57867_009214</name>
    <name evidence="2" type="ORF">ASTE57867_9250</name>
</gene>
<dbReference type="PANTHER" id="PTHR47169">
    <property type="entry name" value="OS01G0541250 PROTEIN"/>
    <property type="match status" value="1"/>
</dbReference>
<sequence length="167" mass="18697">MRSPMFHPRMPTSPLLDLGFFRAIQTLQVEKHSSTLEEIVATESAWKDVKMSSLNKNFITLQSCLQEVNRIGGCNDYKISHLKKDVLSVQGKLPEVVLCDRDLWSAGCSQLSAVDYSTHMNTLAREVIESMELGDVCSQIEKLTVGNDDEVENETLDDLAHALEITL</sequence>
<evidence type="ECO:0000313" key="1">
    <source>
        <dbReference type="EMBL" id="KAF0700196.1"/>
    </source>
</evidence>
<proteinExistence type="predicted"/>
<dbReference type="EMBL" id="VJMH01005133">
    <property type="protein sequence ID" value="KAF0700196.1"/>
    <property type="molecule type" value="Genomic_DNA"/>
</dbReference>
<name>A0A485KMT5_9STRA</name>
<dbReference type="PANTHER" id="PTHR47169:SF2">
    <property type="entry name" value="OS01G0541250 PROTEIN"/>
    <property type="match status" value="1"/>
</dbReference>